<gene>
    <name evidence="3" type="ORF">EIM92_12080</name>
</gene>
<accession>A0A3S8RVS0</accession>
<evidence type="ECO:0000313" key="3">
    <source>
        <dbReference type="EMBL" id="AZK46797.1"/>
    </source>
</evidence>
<organism evidence="3 4">
    <name type="scientific">Paenibacillus lentus</name>
    <dbReference type="NCBI Taxonomy" id="1338368"/>
    <lineage>
        <taxon>Bacteria</taxon>
        <taxon>Bacillati</taxon>
        <taxon>Bacillota</taxon>
        <taxon>Bacilli</taxon>
        <taxon>Bacillales</taxon>
        <taxon>Paenibacillaceae</taxon>
        <taxon>Paenibacillus</taxon>
    </lineage>
</organism>
<evidence type="ECO:0000256" key="2">
    <source>
        <dbReference type="SAM" id="Phobius"/>
    </source>
</evidence>
<dbReference type="RefSeq" id="WP_125082843.1">
    <property type="nucleotide sequence ID" value="NZ_CP034248.1"/>
</dbReference>
<dbReference type="KEGG" id="plen:EIM92_12080"/>
<reference evidence="3 4" key="1">
    <citation type="submission" date="2018-11" db="EMBL/GenBank/DDBJ databases">
        <title>Genome sequencing of Paenibacillus lentus DSM25539(T).</title>
        <authorList>
            <person name="Kook J.-K."/>
            <person name="Park S.-N."/>
            <person name="Lim Y.K."/>
        </authorList>
    </citation>
    <scope>NUCLEOTIDE SEQUENCE [LARGE SCALE GENOMIC DNA]</scope>
    <source>
        <strain evidence="3 4">DSM 25539</strain>
    </source>
</reference>
<keyword evidence="2" id="KW-0472">Membrane</keyword>
<dbReference type="AlphaFoldDB" id="A0A3S8RVS0"/>
<proteinExistence type="predicted"/>
<dbReference type="Proteomes" id="UP000273145">
    <property type="component" value="Chromosome"/>
</dbReference>
<keyword evidence="4" id="KW-1185">Reference proteome</keyword>
<name>A0A3S8RVS0_9BACL</name>
<feature type="compositionally biased region" description="Basic and acidic residues" evidence="1">
    <location>
        <begin position="202"/>
        <end position="215"/>
    </location>
</feature>
<dbReference type="OrthoDB" id="2381690at2"/>
<feature type="region of interest" description="Disordered" evidence="1">
    <location>
        <begin position="177"/>
        <end position="338"/>
    </location>
</feature>
<feature type="compositionally biased region" description="Low complexity" evidence="1">
    <location>
        <begin position="216"/>
        <end position="226"/>
    </location>
</feature>
<evidence type="ECO:0008006" key="5">
    <source>
        <dbReference type="Google" id="ProtNLM"/>
    </source>
</evidence>
<evidence type="ECO:0000313" key="4">
    <source>
        <dbReference type="Proteomes" id="UP000273145"/>
    </source>
</evidence>
<feature type="region of interest" description="Disordered" evidence="1">
    <location>
        <begin position="94"/>
        <end position="118"/>
    </location>
</feature>
<dbReference type="EMBL" id="CP034248">
    <property type="protein sequence ID" value="AZK46797.1"/>
    <property type="molecule type" value="Genomic_DNA"/>
</dbReference>
<feature type="transmembrane region" description="Helical" evidence="2">
    <location>
        <begin position="123"/>
        <end position="142"/>
    </location>
</feature>
<sequence length="411" mass="44091">MKCAEAVEWMHRYVDYDLNDEGTSLLLEHIRDCNDCAYEFELLRKLSAQLSELPNVTPRFSLVDRIMPQLDEIDRARQEEGSALEHDPIIESVAASAAASPRSTRSRRDKQASQRARSRKIRTGIFGTVAAAVILGIFITQYEPQTIPNAELSTADQSADLNSHSSANEIMSGSLDDTVDIDNHVSGLGDGSTENSGVSPGDKGDMKASTRKEGASSDGEAGSGKKTSQDHAETKGDGSSQAPANGPVESSEGAVENPAGDASRSAGNSSEPKEGSPEENLDQGDPVQNDPQNNDELGDHRMEMAPLAPDESLSPQAPAQQYGIASMPEEWSSPDGTHRAVLQGDHLYIYQVGNETSQLVVDKQISGTWINGEWSSDGTKFNYEADVDGSVTKHSVEVKPSANAENSSQNE</sequence>
<feature type="compositionally biased region" description="Low complexity" evidence="1">
    <location>
        <begin position="94"/>
        <end position="103"/>
    </location>
</feature>
<keyword evidence="2" id="KW-0812">Transmembrane</keyword>
<feature type="compositionally biased region" description="Basic and acidic residues" evidence="1">
    <location>
        <begin position="227"/>
        <end position="236"/>
    </location>
</feature>
<protein>
    <recommendedName>
        <fullName evidence="5">Zf-HC2 domain-containing protein</fullName>
    </recommendedName>
</protein>
<evidence type="ECO:0000256" key="1">
    <source>
        <dbReference type="SAM" id="MobiDB-lite"/>
    </source>
</evidence>
<keyword evidence="2" id="KW-1133">Transmembrane helix</keyword>